<dbReference type="GO" id="GO:0046872">
    <property type="term" value="F:metal ion binding"/>
    <property type="evidence" value="ECO:0007669"/>
    <property type="project" value="UniProtKB-KW"/>
</dbReference>
<name>G0QM60_ICHMU</name>
<keyword evidence="4" id="KW-0378">Hydrolase</keyword>
<keyword evidence="5 7" id="KW-0862">Zinc</keyword>
<gene>
    <name evidence="8" type="ORF">IMG5_044870</name>
</gene>
<dbReference type="SUPFAM" id="SSF55486">
    <property type="entry name" value="Metalloproteases ('zincins'), catalytic domain"/>
    <property type="match status" value="1"/>
</dbReference>
<accession>G0QM60</accession>
<dbReference type="AlphaFoldDB" id="G0QM60"/>
<dbReference type="Proteomes" id="UP000008983">
    <property type="component" value="Unassembled WGS sequence"/>
</dbReference>
<dbReference type="RefSeq" id="XP_004037682.1">
    <property type="nucleotide sequence ID" value="XM_004037634.1"/>
</dbReference>
<feature type="binding site" evidence="7">
    <location>
        <position position="15"/>
    </location>
    <ligand>
        <name>Zn(2+)</name>
        <dbReference type="ChEBI" id="CHEBI:29105"/>
        <note>catalytic</note>
    </ligand>
</feature>
<dbReference type="EMBL" id="GL983395">
    <property type="protein sequence ID" value="EGR33696.1"/>
    <property type="molecule type" value="Genomic_DNA"/>
</dbReference>
<organism evidence="8 9">
    <name type="scientific">Ichthyophthirius multifiliis</name>
    <name type="common">White spot disease agent</name>
    <name type="synonym">Ich</name>
    <dbReference type="NCBI Taxonomy" id="5932"/>
    <lineage>
        <taxon>Eukaryota</taxon>
        <taxon>Sar</taxon>
        <taxon>Alveolata</taxon>
        <taxon>Ciliophora</taxon>
        <taxon>Intramacronucleata</taxon>
        <taxon>Oligohymenophorea</taxon>
        <taxon>Hymenostomatida</taxon>
        <taxon>Ophryoglenina</taxon>
        <taxon>Ichthyophthirius</taxon>
    </lineage>
</organism>
<sequence length="82" mass="9326">MLLENLEEKSSKNSHWKSTVIESEYMNASVSTTQAYFSGFTANLVRGTNFYAEIKESIEEEMFYGKGAGCQHVAGQYKKLRM</sequence>
<proteinExistence type="inferred from homology"/>
<protein>
    <submittedName>
        <fullName evidence="8">Leishmanolysin family protein, putative</fullName>
    </submittedName>
</protein>
<dbReference type="Pfam" id="PF01457">
    <property type="entry name" value="Peptidase_M8"/>
    <property type="match status" value="1"/>
</dbReference>
<evidence type="ECO:0000313" key="9">
    <source>
        <dbReference type="Proteomes" id="UP000008983"/>
    </source>
</evidence>
<dbReference type="GO" id="GO:0006508">
    <property type="term" value="P:proteolysis"/>
    <property type="evidence" value="ECO:0007669"/>
    <property type="project" value="UniProtKB-KW"/>
</dbReference>
<comment type="cofactor">
    <cofactor evidence="7">
        <name>Zn(2+)</name>
        <dbReference type="ChEBI" id="CHEBI:29105"/>
    </cofactor>
    <text evidence="7">Binds 1 zinc ion per subunit.</text>
</comment>
<keyword evidence="2" id="KW-0645">Protease</keyword>
<keyword evidence="6 7" id="KW-0482">Metalloprotease</keyword>
<evidence type="ECO:0000256" key="4">
    <source>
        <dbReference type="ARBA" id="ARBA00022801"/>
    </source>
</evidence>
<dbReference type="GO" id="GO:0004222">
    <property type="term" value="F:metalloendopeptidase activity"/>
    <property type="evidence" value="ECO:0007669"/>
    <property type="project" value="InterPro"/>
</dbReference>
<reference evidence="8 9" key="1">
    <citation type="submission" date="2011-07" db="EMBL/GenBank/DDBJ databases">
        <authorList>
            <person name="Coyne R."/>
            <person name="Brami D."/>
            <person name="Johnson J."/>
            <person name="Hostetler J."/>
            <person name="Hannick L."/>
            <person name="Clark T."/>
            <person name="Cassidy-Hanley D."/>
            <person name="Inman J."/>
        </authorList>
    </citation>
    <scope>NUCLEOTIDE SEQUENCE [LARGE SCALE GENOMIC DNA]</scope>
    <source>
        <strain evidence="8 9">G5</strain>
    </source>
</reference>
<evidence type="ECO:0000256" key="2">
    <source>
        <dbReference type="ARBA" id="ARBA00022670"/>
    </source>
</evidence>
<evidence type="ECO:0000256" key="7">
    <source>
        <dbReference type="PIRSR" id="PIRSR601577-2"/>
    </source>
</evidence>
<comment type="similarity">
    <text evidence="1">Belongs to the peptidase M8 family.</text>
</comment>
<dbReference type="GO" id="GO:0007155">
    <property type="term" value="P:cell adhesion"/>
    <property type="evidence" value="ECO:0007669"/>
    <property type="project" value="InterPro"/>
</dbReference>
<dbReference type="OrthoDB" id="527990at2759"/>
<evidence type="ECO:0000313" key="8">
    <source>
        <dbReference type="EMBL" id="EGR33696.1"/>
    </source>
</evidence>
<keyword evidence="3 7" id="KW-0479">Metal-binding</keyword>
<dbReference type="Gene3D" id="3.90.132.10">
    <property type="entry name" value="Leishmanolysin , domain 2"/>
    <property type="match status" value="1"/>
</dbReference>
<evidence type="ECO:0000256" key="5">
    <source>
        <dbReference type="ARBA" id="ARBA00022833"/>
    </source>
</evidence>
<dbReference type="InParanoid" id="G0QM60"/>
<evidence type="ECO:0000256" key="3">
    <source>
        <dbReference type="ARBA" id="ARBA00022723"/>
    </source>
</evidence>
<evidence type="ECO:0000256" key="6">
    <source>
        <dbReference type="ARBA" id="ARBA00023049"/>
    </source>
</evidence>
<dbReference type="GeneID" id="14909881"/>
<dbReference type="STRING" id="857967.G0QM60"/>
<evidence type="ECO:0000256" key="1">
    <source>
        <dbReference type="ARBA" id="ARBA00005860"/>
    </source>
</evidence>
<dbReference type="GO" id="GO:0016020">
    <property type="term" value="C:membrane"/>
    <property type="evidence" value="ECO:0007669"/>
    <property type="project" value="InterPro"/>
</dbReference>
<keyword evidence="9" id="KW-1185">Reference proteome</keyword>
<dbReference type="InterPro" id="IPR001577">
    <property type="entry name" value="Peptidase_M8"/>
</dbReference>